<sequence length="126" mass="13280">AAVSRILTAMFASGLFDNPATPDPDWSGPSAASQRELAELAARCAVLLRNDGFLPLDPTLTGRVAVFGPAAADRTIAGGPTRALENRDTVLEGIVAAFSGCRCALHPRYRPAVHDGHPARVRRLPP</sequence>
<dbReference type="GO" id="GO:0005975">
    <property type="term" value="P:carbohydrate metabolic process"/>
    <property type="evidence" value="ECO:0007669"/>
    <property type="project" value="InterPro"/>
</dbReference>
<dbReference type="Gene3D" id="3.20.20.300">
    <property type="entry name" value="Glycoside hydrolase, family 3, N-terminal domain"/>
    <property type="match status" value="1"/>
</dbReference>
<accession>A0A060CAB4</accession>
<feature type="non-terminal residue" evidence="2">
    <location>
        <position position="126"/>
    </location>
</feature>
<proteinExistence type="predicted"/>
<protein>
    <submittedName>
        <fullName evidence="2">CAZy families CBM6|CBM32|GH3 protein</fullName>
    </submittedName>
</protein>
<dbReference type="GO" id="GO:0004553">
    <property type="term" value="F:hydrolase activity, hydrolyzing O-glycosyl compounds"/>
    <property type="evidence" value="ECO:0007669"/>
    <property type="project" value="InterPro"/>
</dbReference>
<dbReference type="EMBL" id="KF122644">
    <property type="protein sequence ID" value="AIA89940.1"/>
    <property type="molecule type" value="Genomic_DNA"/>
</dbReference>
<dbReference type="SUPFAM" id="SSF52279">
    <property type="entry name" value="Beta-D-glucan exohydrolase, C-terminal domain"/>
    <property type="match status" value="1"/>
</dbReference>
<dbReference type="AlphaFoldDB" id="A0A060CAB4"/>
<evidence type="ECO:0000256" key="1">
    <source>
        <dbReference type="ARBA" id="ARBA00022801"/>
    </source>
</evidence>
<reference evidence="2" key="1">
    <citation type="journal article" date="2013" name="Environ. Microbiol.">
        <title>Seasonally variable intestinal metagenomes of the red palm weevil (Rhynchophorus ferrugineus).</title>
        <authorList>
            <person name="Jia S."/>
            <person name="Zhang X."/>
            <person name="Zhang G."/>
            <person name="Yin A."/>
            <person name="Zhang S."/>
            <person name="Li F."/>
            <person name="Wang L."/>
            <person name="Zhao D."/>
            <person name="Yun Q."/>
            <person name="Tala"/>
            <person name="Wang J."/>
            <person name="Sun G."/>
            <person name="Baabdullah M."/>
            <person name="Yu X."/>
            <person name="Hu S."/>
            <person name="Al-Mssallem I.S."/>
            <person name="Yu J."/>
        </authorList>
    </citation>
    <scope>NUCLEOTIDE SEQUENCE</scope>
</reference>
<evidence type="ECO:0000313" key="2">
    <source>
        <dbReference type="EMBL" id="AIA89940.1"/>
    </source>
</evidence>
<dbReference type="InterPro" id="IPR036962">
    <property type="entry name" value="Glyco_hydro_3_N_sf"/>
</dbReference>
<dbReference type="InterPro" id="IPR036881">
    <property type="entry name" value="Glyco_hydro_3_C_sf"/>
</dbReference>
<organism evidence="2">
    <name type="scientific">uncultured Catenulispora sp</name>
    <dbReference type="NCBI Taxonomy" id="487357"/>
    <lineage>
        <taxon>Bacteria</taxon>
        <taxon>Bacillati</taxon>
        <taxon>Actinomycetota</taxon>
        <taxon>Actinomycetes</taxon>
        <taxon>Catenulisporales</taxon>
        <taxon>Catenulisporaceae</taxon>
        <taxon>Catenulispora</taxon>
        <taxon>environmental samples</taxon>
    </lineage>
</organism>
<feature type="non-terminal residue" evidence="2">
    <location>
        <position position="1"/>
    </location>
</feature>
<name>A0A060CAB4_9ACTN</name>
<dbReference type="Gene3D" id="3.40.50.1700">
    <property type="entry name" value="Glycoside hydrolase family 3 C-terminal domain"/>
    <property type="match status" value="1"/>
</dbReference>
<keyword evidence="1" id="KW-0378">Hydrolase</keyword>